<evidence type="ECO:0000313" key="1">
    <source>
        <dbReference type="EMBL" id="EHI70407.1"/>
    </source>
</evidence>
<dbReference type="STRING" id="764299.STRIC_0357"/>
<protein>
    <submittedName>
        <fullName evidence="1">Uncharacterized protein</fullName>
    </submittedName>
</protein>
<reference evidence="1 2" key="1">
    <citation type="journal article" date="2014" name="Int. J. Syst. Evol. Microbiol.">
        <title>Phylogenomics and the dynamic genome evolution of the genus Streptococcus.</title>
        <authorList>
            <consortium name="The Broad Institute Genome Sequencing Platform"/>
            <person name="Richards V.P."/>
            <person name="Palmer S.R."/>
            <person name="Pavinski Bitar P.D."/>
            <person name="Qin X."/>
            <person name="Weinstock G.M."/>
            <person name="Highlander S.K."/>
            <person name="Town C.D."/>
            <person name="Burne R.A."/>
            <person name="Stanhope M.J."/>
        </authorList>
    </citation>
    <scope>NUCLEOTIDE SEQUENCE [LARGE SCALE GENOMIC DNA]</scope>
    <source>
        <strain evidence="1 2">707-05</strain>
    </source>
</reference>
<dbReference type="AlphaFoldDB" id="G5K180"/>
<proteinExistence type="predicted"/>
<sequence length="57" mass="6383">MIESQNLRAFGYAQEALQKVISFENGRLYLPIVSVKHLRCVGSLKASTVHHGRDKSV</sequence>
<name>G5K180_9STRE</name>
<organism evidence="1 2">
    <name type="scientific">Streptococcus ictaluri 707-05</name>
    <dbReference type="NCBI Taxonomy" id="764299"/>
    <lineage>
        <taxon>Bacteria</taxon>
        <taxon>Bacillati</taxon>
        <taxon>Bacillota</taxon>
        <taxon>Bacilli</taxon>
        <taxon>Lactobacillales</taxon>
        <taxon>Streptococcaceae</taxon>
        <taxon>Streptococcus</taxon>
    </lineage>
</organism>
<keyword evidence="2" id="KW-1185">Reference proteome</keyword>
<comment type="caution">
    <text evidence="1">The sequence shown here is derived from an EMBL/GenBank/DDBJ whole genome shotgun (WGS) entry which is preliminary data.</text>
</comment>
<evidence type="ECO:0000313" key="2">
    <source>
        <dbReference type="Proteomes" id="UP000003330"/>
    </source>
</evidence>
<accession>G5K180</accession>
<gene>
    <name evidence="1" type="ORF">STRIC_0357</name>
</gene>
<dbReference type="EMBL" id="AEUX02000004">
    <property type="protein sequence ID" value="EHI70407.1"/>
    <property type="molecule type" value="Genomic_DNA"/>
</dbReference>
<dbReference type="Proteomes" id="UP000003330">
    <property type="component" value="Unassembled WGS sequence"/>
</dbReference>